<accession>A0ACC1QYP9</accession>
<reference evidence="1" key="1">
    <citation type="submission" date="2022-07" db="EMBL/GenBank/DDBJ databases">
        <title>Genome Sequence of Lecanicillium saksenae.</title>
        <authorList>
            <person name="Buettner E."/>
        </authorList>
    </citation>
    <scope>NUCLEOTIDE SEQUENCE</scope>
    <source>
        <strain evidence="1">VT-O1</strain>
    </source>
</reference>
<evidence type="ECO:0000313" key="2">
    <source>
        <dbReference type="Proteomes" id="UP001148737"/>
    </source>
</evidence>
<sequence>MHSNGGIGVQESQIGHNTSVRELNSNKASFNDIYNEDTPLGYYKTLSALGYGDYHDQVTQLINESEHNLRSGVRKVIDIGCLYGSSAISYAQGAMWSQSLHPEPIRNPEITAVDISDRCYSPEALGLTVKWSKSVVLRHRFLTDAEVKANGGVTTSFVRVYIVEF</sequence>
<comment type="caution">
    <text evidence="1">The sequence shown here is derived from an EMBL/GenBank/DDBJ whole genome shotgun (WGS) entry which is preliminary data.</text>
</comment>
<proteinExistence type="predicted"/>
<organism evidence="1 2">
    <name type="scientific">Lecanicillium saksenae</name>
    <dbReference type="NCBI Taxonomy" id="468837"/>
    <lineage>
        <taxon>Eukaryota</taxon>
        <taxon>Fungi</taxon>
        <taxon>Dikarya</taxon>
        <taxon>Ascomycota</taxon>
        <taxon>Pezizomycotina</taxon>
        <taxon>Sordariomycetes</taxon>
        <taxon>Hypocreomycetidae</taxon>
        <taxon>Hypocreales</taxon>
        <taxon>Cordycipitaceae</taxon>
        <taxon>Lecanicillium</taxon>
    </lineage>
</organism>
<gene>
    <name evidence="1" type="ORF">NLG97_g3421</name>
</gene>
<protein>
    <submittedName>
        <fullName evidence="1">Uncharacterized protein</fullName>
    </submittedName>
</protein>
<name>A0ACC1QYP9_9HYPO</name>
<dbReference type="EMBL" id="JANAKD010000286">
    <property type="protein sequence ID" value="KAJ3495396.1"/>
    <property type="molecule type" value="Genomic_DNA"/>
</dbReference>
<keyword evidence="2" id="KW-1185">Reference proteome</keyword>
<dbReference type="Proteomes" id="UP001148737">
    <property type="component" value="Unassembled WGS sequence"/>
</dbReference>
<evidence type="ECO:0000313" key="1">
    <source>
        <dbReference type="EMBL" id="KAJ3495396.1"/>
    </source>
</evidence>